<protein>
    <submittedName>
        <fullName evidence="2">Uncharacterized protein</fullName>
    </submittedName>
</protein>
<feature type="region of interest" description="Disordered" evidence="1">
    <location>
        <begin position="126"/>
        <end position="156"/>
    </location>
</feature>
<organism evidence="2">
    <name type="scientific">Daucus carota subsp. sativus</name>
    <name type="common">Carrot</name>
    <dbReference type="NCBI Taxonomy" id="79200"/>
    <lineage>
        <taxon>Eukaryota</taxon>
        <taxon>Viridiplantae</taxon>
        <taxon>Streptophyta</taxon>
        <taxon>Embryophyta</taxon>
        <taxon>Tracheophyta</taxon>
        <taxon>Spermatophyta</taxon>
        <taxon>Magnoliopsida</taxon>
        <taxon>eudicotyledons</taxon>
        <taxon>Gunneridae</taxon>
        <taxon>Pentapetalae</taxon>
        <taxon>asterids</taxon>
        <taxon>campanulids</taxon>
        <taxon>Apiales</taxon>
        <taxon>Apiaceae</taxon>
        <taxon>Apioideae</taxon>
        <taxon>Scandiceae</taxon>
        <taxon>Daucinae</taxon>
        <taxon>Daucus</taxon>
        <taxon>Daucus sect. Daucus</taxon>
    </lineage>
</organism>
<name>A0A175YPX9_DAUCS</name>
<feature type="region of interest" description="Disordered" evidence="1">
    <location>
        <begin position="53"/>
        <end position="81"/>
    </location>
</feature>
<keyword evidence="4" id="KW-1185">Reference proteome</keyword>
<evidence type="ECO:0000256" key="1">
    <source>
        <dbReference type="SAM" id="MobiDB-lite"/>
    </source>
</evidence>
<dbReference type="Gramene" id="KZM85675">
    <property type="protein sequence ID" value="KZM85675"/>
    <property type="gene ID" value="DCAR_026903"/>
</dbReference>
<dbReference type="EMBL" id="CP093350">
    <property type="protein sequence ID" value="WOH13163.1"/>
    <property type="molecule type" value="Genomic_DNA"/>
</dbReference>
<dbReference type="EMBL" id="LNRQ01000008">
    <property type="protein sequence ID" value="KZM85675.1"/>
    <property type="molecule type" value="Genomic_DNA"/>
</dbReference>
<sequence>MDVHEAPVGTQGSQTSAAESNVEWPQVVGTPPETVWPAWPGVELVSQVVKGKQTLRGGKGNNKNKLPPPTNYTGPSLHGCSTEEPVQQFKTHVGGTEVESATFTKNGSYVYTQGALTKALAAAKRKVGEGNSIASQLDDTMHTDGTGDEAGGEDAT</sequence>
<reference evidence="2" key="1">
    <citation type="journal article" date="2016" name="Nat. Genet.">
        <title>A high-quality carrot genome assembly provides new insights into carotenoid accumulation and asterid genome evolution.</title>
        <authorList>
            <person name="Iorizzo M."/>
            <person name="Ellison S."/>
            <person name="Senalik D."/>
            <person name="Zeng P."/>
            <person name="Satapoomin P."/>
            <person name="Huang J."/>
            <person name="Bowman M."/>
            <person name="Iovene M."/>
            <person name="Sanseverino W."/>
            <person name="Cavagnaro P."/>
            <person name="Yildiz M."/>
            <person name="Macko-Podgorni A."/>
            <person name="Moranska E."/>
            <person name="Grzebelus E."/>
            <person name="Grzebelus D."/>
            <person name="Ashrafi H."/>
            <person name="Zheng Z."/>
            <person name="Cheng S."/>
            <person name="Spooner D."/>
            <person name="Van Deynze A."/>
            <person name="Simon P."/>
        </authorList>
    </citation>
    <scope>NUCLEOTIDE SEQUENCE [LARGE SCALE GENOMIC DNA]</scope>
    <source>
        <tissue evidence="2">Leaf</tissue>
    </source>
</reference>
<evidence type="ECO:0000313" key="4">
    <source>
        <dbReference type="Proteomes" id="UP000077755"/>
    </source>
</evidence>
<dbReference type="AlphaFoldDB" id="A0A175YPX9"/>
<proteinExistence type="predicted"/>
<feature type="compositionally biased region" description="Acidic residues" evidence="1">
    <location>
        <begin position="146"/>
        <end position="156"/>
    </location>
</feature>
<accession>A0A175YPX9</accession>
<evidence type="ECO:0000313" key="3">
    <source>
        <dbReference type="EMBL" id="WOH13163.1"/>
    </source>
</evidence>
<reference evidence="3" key="2">
    <citation type="submission" date="2022-03" db="EMBL/GenBank/DDBJ databases">
        <title>Draft title - Genomic analysis of global carrot germplasm unveils the trajectory of domestication and the origin of high carotenoid orange carrot.</title>
        <authorList>
            <person name="Iorizzo M."/>
            <person name="Ellison S."/>
            <person name="Senalik D."/>
            <person name="Macko-Podgorni A."/>
            <person name="Grzebelus D."/>
            <person name="Bostan H."/>
            <person name="Rolling W."/>
            <person name="Curaba J."/>
            <person name="Simon P."/>
        </authorList>
    </citation>
    <scope>NUCLEOTIDE SEQUENCE</scope>
    <source>
        <tissue evidence="3">Leaf</tissue>
    </source>
</reference>
<gene>
    <name evidence="2" type="ORF">DCAR_026903</name>
    <name evidence="3" type="ORF">DCAR_0832672</name>
</gene>
<feature type="compositionally biased region" description="Polar residues" evidence="1">
    <location>
        <begin position="10"/>
        <end position="19"/>
    </location>
</feature>
<feature type="region of interest" description="Disordered" evidence="1">
    <location>
        <begin position="1"/>
        <end position="33"/>
    </location>
</feature>
<dbReference type="Proteomes" id="UP000077755">
    <property type="component" value="Chromosome 8"/>
</dbReference>
<evidence type="ECO:0000313" key="2">
    <source>
        <dbReference type="EMBL" id="KZM85675.1"/>
    </source>
</evidence>